<sequence length="241" mass="25020">MNADAMALVRVGEWTVGVVCDGVSMSSRPERAAQVAADTGAATTVALLRAGALPETALTEGTIRAARAVTALAAPRMSPAPPGPPPDRRSPDQPALGPSDKPGENPPACTYVAGIASPDGVWTAWIGDSRAYWLPREGTPMTLTEDDTGTHDALSAWLGADAAGPDPHLRSYRPHTPGVLLLCTDGLWRHLPTPAALRTRTTRGTDHLHTARALVTHALTAGGEDNITALLLPAAPRSHPG</sequence>
<name>A0A1M4E697_9ACTN</name>
<evidence type="ECO:0000313" key="3">
    <source>
        <dbReference type="EMBL" id="SBO94371.1"/>
    </source>
</evidence>
<accession>A0A1M4E697</accession>
<feature type="domain" description="PPM-type phosphatase" evidence="2">
    <location>
        <begin position="1"/>
        <end position="234"/>
    </location>
</feature>
<dbReference type="InterPro" id="IPR001932">
    <property type="entry name" value="PPM-type_phosphatase-like_dom"/>
</dbReference>
<dbReference type="Pfam" id="PF13672">
    <property type="entry name" value="PP2C_2"/>
    <property type="match status" value="1"/>
</dbReference>
<dbReference type="InterPro" id="IPR036457">
    <property type="entry name" value="PPM-type-like_dom_sf"/>
</dbReference>
<dbReference type="Gene3D" id="3.60.40.10">
    <property type="entry name" value="PPM-type phosphatase domain"/>
    <property type="match status" value="1"/>
</dbReference>
<dbReference type="SUPFAM" id="SSF81606">
    <property type="entry name" value="PP2C-like"/>
    <property type="match status" value="1"/>
</dbReference>
<dbReference type="PROSITE" id="PS51746">
    <property type="entry name" value="PPM_2"/>
    <property type="match status" value="1"/>
</dbReference>
<proteinExistence type="predicted"/>
<dbReference type="EMBL" id="LT559118">
    <property type="protein sequence ID" value="SBO94371.1"/>
    <property type="molecule type" value="Genomic_DNA"/>
</dbReference>
<protein>
    <submittedName>
        <fullName evidence="3">Protein serine/threonine phosphatase PrpC, regulation of stationary phase</fullName>
    </submittedName>
</protein>
<evidence type="ECO:0000256" key="1">
    <source>
        <dbReference type="SAM" id="MobiDB-lite"/>
    </source>
</evidence>
<reference evidence="3" key="1">
    <citation type="submission" date="2016-04" db="EMBL/GenBank/DDBJ databases">
        <authorList>
            <person name="Evans L.H."/>
            <person name="Alamgir A."/>
            <person name="Owens N."/>
            <person name="Weber N.D."/>
            <person name="Virtaneva K."/>
            <person name="Barbian K."/>
            <person name="Babar A."/>
            <person name="Rosenke K."/>
        </authorList>
    </citation>
    <scope>NUCLEOTIDE SEQUENCE</scope>
    <source>
        <strain evidence="3">Nono1</strain>
    </source>
</reference>
<dbReference type="AlphaFoldDB" id="A0A1M4E697"/>
<organism evidence="3">
    <name type="scientific">Nonomuraea gerenzanensis</name>
    <dbReference type="NCBI Taxonomy" id="93944"/>
    <lineage>
        <taxon>Bacteria</taxon>
        <taxon>Bacillati</taxon>
        <taxon>Actinomycetota</taxon>
        <taxon>Actinomycetes</taxon>
        <taxon>Streptosporangiales</taxon>
        <taxon>Streptosporangiaceae</taxon>
        <taxon>Nonomuraea</taxon>
    </lineage>
</organism>
<gene>
    <name evidence="3" type="ORF">BN4615_P3887</name>
</gene>
<evidence type="ECO:0000259" key="2">
    <source>
        <dbReference type="PROSITE" id="PS51746"/>
    </source>
</evidence>
<feature type="region of interest" description="Disordered" evidence="1">
    <location>
        <begin position="72"/>
        <end position="109"/>
    </location>
</feature>